<dbReference type="Gene3D" id="1.20.1280.290">
    <property type="match status" value="2"/>
</dbReference>
<feature type="transmembrane region" description="Helical" evidence="6">
    <location>
        <begin position="98"/>
        <end position="118"/>
    </location>
</feature>
<evidence type="ECO:0000256" key="1">
    <source>
        <dbReference type="ARBA" id="ARBA00004141"/>
    </source>
</evidence>
<feature type="transmembrane region" description="Helical" evidence="6">
    <location>
        <begin position="69"/>
        <end position="92"/>
    </location>
</feature>
<dbReference type="SMART" id="SM00679">
    <property type="entry name" value="CTNS"/>
    <property type="match status" value="2"/>
</dbReference>
<dbReference type="FunFam" id="1.20.1280.290:FF:000012">
    <property type="entry name" value="Vacuolar membrane PQ loop repeat protein"/>
    <property type="match status" value="1"/>
</dbReference>
<evidence type="ECO:0000313" key="8">
    <source>
        <dbReference type="RefSeq" id="XP_010936127.1"/>
    </source>
</evidence>
<dbReference type="InterPro" id="IPR051415">
    <property type="entry name" value="LAAT-1"/>
</dbReference>
<keyword evidence="4 6" id="KW-0472">Membrane</keyword>
<accession>A0A6I9S2L4</accession>
<name>A0A6I9S2L4_ELAGV</name>
<dbReference type="FunFam" id="1.20.1280.290:FF:000009">
    <property type="entry name" value="PQ loop repeat family protein"/>
    <property type="match status" value="1"/>
</dbReference>
<feature type="transmembrane region" description="Helical" evidence="6">
    <location>
        <begin position="36"/>
        <end position="57"/>
    </location>
</feature>
<dbReference type="InParanoid" id="A0A6I9S2L4"/>
<evidence type="ECO:0000256" key="2">
    <source>
        <dbReference type="ARBA" id="ARBA00022692"/>
    </source>
</evidence>
<dbReference type="GO" id="GO:0098852">
    <property type="term" value="C:lytic vacuole membrane"/>
    <property type="evidence" value="ECO:0007669"/>
    <property type="project" value="UniProtKB-ARBA"/>
</dbReference>
<feature type="transmembrane region" description="Helical" evidence="6">
    <location>
        <begin position="228"/>
        <end position="247"/>
    </location>
</feature>
<dbReference type="Proteomes" id="UP000504607">
    <property type="component" value="Chromosome 13"/>
</dbReference>
<comment type="subcellular location">
    <subcellularLocation>
        <location evidence="1">Membrane</location>
        <topology evidence="1">Multi-pass membrane protein</topology>
    </subcellularLocation>
</comment>
<keyword evidence="7" id="KW-1185">Reference proteome</keyword>
<sequence length="393" mass="43739">MAKSPEWASCAEAKKACVGWIEKYFKDCVCSLSGEVSFGLGLISLICWGIAEIPQIITNFQTKSGHGVSLGLILTWVIGDIFNLVGCLLEPVTLPTQFYTALLYTATTVVLLLQTLYYDYWLRWRKSKDVESTVEVEEERKPLNPTLDDDPSRPIPTTASVLASPRIDLYYMSARSLASSGTPPYGSSYLGTARSGPSGSPLHDSSSEDEASPTQDQRHRAAAKPKRMVSRSIGYGTVILGSTGLPFQSRAMMEKHFSLAGRRILQEERMKTFDGSSYGLLLGWIMAAIYMGGRLPQIYLNIKRGSVEGLNPLMFMFALIANATYVGSILVRSVEWERIRANAPWLLDAIVCVLLDLFIVTQFTYYKYMHRRESREEEGCGGYTEIKSPLPEN</sequence>
<dbReference type="PANTHER" id="PTHR16201">
    <property type="entry name" value="SEVEN TRANSMEMBRANE PROTEIN 1-RELATED"/>
    <property type="match status" value="1"/>
</dbReference>
<feature type="region of interest" description="Disordered" evidence="5">
    <location>
        <begin position="133"/>
        <end position="158"/>
    </location>
</feature>
<dbReference type="AlphaFoldDB" id="A0A6I9S2L4"/>
<evidence type="ECO:0000256" key="3">
    <source>
        <dbReference type="ARBA" id="ARBA00022989"/>
    </source>
</evidence>
<feature type="transmembrane region" description="Helical" evidence="6">
    <location>
        <begin position="343"/>
        <end position="366"/>
    </location>
</feature>
<dbReference type="RefSeq" id="XP_010936127.1">
    <property type="nucleotide sequence ID" value="XM_010937825.2"/>
</dbReference>
<keyword evidence="3 6" id="KW-1133">Transmembrane helix</keyword>
<keyword evidence="2 6" id="KW-0812">Transmembrane</keyword>
<feature type="transmembrane region" description="Helical" evidence="6">
    <location>
        <begin position="313"/>
        <end position="331"/>
    </location>
</feature>
<dbReference type="OrthoDB" id="8048523at2759"/>
<feature type="region of interest" description="Disordered" evidence="5">
    <location>
        <begin position="188"/>
        <end position="228"/>
    </location>
</feature>
<proteinExistence type="predicted"/>
<dbReference type="PANTHER" id="PTHR16201:SF45">
    <property type="entry name" value="PQ-LOOP REPEAT FAMILY PROTEIN _ TRANSMEMBRANE FAMILY PROTEIN"/>
    <property type="match status" value="1"/>
</dbReference>
<dbReference type="Pfam" id="PF04193">
    <property type="entry name" value="PQ-loop"/>
    <property type="match status" value="2"/>
</dbReference>
<reference evidence="8" key="1">
    <citation type="submission" date="2025-08" db="UniProtKB">
        <authorList>
            <consortium name="RefSeq"/>
        </authorList>
    </citation>
    <scope>IDENTIFICATION</scope>
</reference>
<feature type="transmembrane region" description="Helical" evidence="6">
    <location>
        <begin position="275"/>
        <end position="292"/>
    </location>
</feature>
<dbReference type="GeneID" id="105055832"/>
<dbReference type="GO" id="GO:0015174">
    <property type="term" value="F:basic amino acid transmembrane transporter activity"/>
    <property type="evidence" value="ECO:0007669"/>
    <property type="project" value="UniProtKB-ARBA"/>
</dbReference>
<dbReference type="KEGG" id="egu:105055832"/>
<evidence type="ECO:0000256" key="5">
    <source>
        <dbReference type="SAM" id="MobiDB-lite"/>
    </source>
</evidence>
<evidence type="ECO:0000313" key="7">
    <source>
        <dbReference type="Proteomes" id="UP000504607"/>
    </source>
</evidence>
<evidence type="ECO:0000256" key="4">
    <source>
        <dbReference type="ARBA" id="ARBA00023136"/>
    </source>
</evidence>
<dbReference type="InterPro" id="IPR006603">
    <property type="entry name" value="PQ-loop_rpt"/>
</dbReference>
<organism evidence="7 8">
    <name type="scientific">Elaeis guineensis var. tenera</name>
    <name type="common">Oil palm</name>
    <dbReference type="NCBI Taxonomy" id="51953"/>
    <lineage>
        <taxon>Eukaryota</taxon>
        <taxon>Viridiplantae</taxon>
        <taxon>Streptophyta</taxon>
        <taxon>Embryophyta</taxon>
        <taxon>Tracheophyta</taxon>
        <taxon>Spermatophyta</taxon>
        <taxon>Magnoliopsida</taxon>
        <taxon>Liliopsida</taxon>
        <taxon>Arecaceae</taxon>
        <taxon>Arecoideae</taxon>
        <taxon>Cocoseae</taxon>
        <taxon>Elaeidinae</taxon>
        <taxon>Elaeis</taxon>
    </lineage>
</organism>
<evidence type="ECO:0000256" key="6">
    <source>
        <dbReference type="SAM" id="Phobius"/>
    </source>
</evidence>
<protein>
    <submittedName>
        <fullName evidence="8">Probable vacuolar amino acid transporter YPQ1</fullName>
    </submittedName>
</protein>
<gene>
    <name evidence="8" type="primary">LOC105055832</name>
</gene>